<accession>A0A4V6BJI6</accession>
<keyword evidence="1" id="KW-0808">Transferase</keyword>
<dbReference type="AlphaFoldDB" id="A0A4V6BJI6"/>
<evidence type="ECO:0000313" key="2">
    <source>
        <dbReference type="Proteomes" id="UP000304900"/>
    </source>
</evidence>
<dbReference type="GO" id="GO:0016740">
    <property type="term" value="F:transferase activity"/>
    <property type="evidence" value="ECO:0007669"/>
    <property type="project" value="UniProtKB-KW"/>
</dbReference>
<dbReference type="EMBL" id="SZVO01000001">
    <property type="protein sequence ID" value="TKT93983.1"/>
    <property type="molecule type" value="Genomic_DNA"/>
</dbReference>
<protein>
    <submittedName>
        <fullName evidence="1">Nucleotidyltransferase</fullName>
    </submittedName>
</protein>
<dbReference type="OrthoDB" id="9810452at2"/>
<dbReference type="Gene3D" id="1.20.120.330">
    <property type="entry name" value="Nucleotidyltransferases domain 2"/>
    <property type="match status" value="1"/>
</dbReference>
<dbReference type="Pfam" id="PF08780">
    <property type="entry name" value="NTase_sub_bind"/>
    <property type="match status" value="1"/>
</dbReference>
<dbReference type="InterPro" id="IPR010235">
    <property type="entry name" value="HepT"/>
</dbReference>
<sequence>MEHDIRWIQRFQNFNKAFLKLETVVLDLEKNGLSELEKEGLIQRFEYTHELAWNVMKDFFELEGNTTIMGSGSATREAFKKGIIADGENWMDMINSRNSAHPIRFSQFSGN</sequence>
<comment type="caution">
    <text evidence="1">The sequence shown here is derived from an EMBL/GenBank/DDBJ whole genome shotgun (WGS) entry which is preliminary data.</text>
</comment>
<reference evidence="1 2" key="1">
    <citation type="submission" date="2019-05" db="EMBL/GenBank/DDBJ databases">
        <title>Dyadobacter AR-3-8 sp. nov., isolated from arctic soil.</title>
        <authorList>
            <person name="Chaudhary D.K."/>
        </authorList>
    </citation>
    <scope>NUCLEOTIDE SEQUENCE [LARGE SCALE GENOMIC DNA]</scope>
    <source>
        <strain evidence="1 2">AR-3-8</strain>
    </source>
</reference>
<dbReference type="Proteomes" id="UP000304900">
    <property type="component" value="Unassembled WGS sequence"/>
</dbReference>
<dbReference type="SUPFAM" id="SSF81593">
    <property type="entry name" value="Nucleotidyltransferase substrate binding subunit/domain"/>
    <property type="match status" value="1"/>
</dbReference>
<keyword evidence="2" id="KW-1185">Reference proteome</keyword>
<proteinExistence type="predicted"/>
<gene>
    <name evidence="1" type="ORF">FDK13_01880</name>
</gene>
<name>A0A4V6BJI6_9BACT</name>
<evidence type="ECO:0000313" key="1">
    <source>
        <dbReference type="EMBL" id="TKT93983.1"/>
    </source>
</evidence>
<organism evidence="1 2">
    <name type="scientific">Dyadobacter frigoris</name>
    <dbReference type="NCBI Taxonomy" id="2576211"/>
    <lineage>
        <taxon>Bacteria</taxon>
        <taxon>Pseudomonadati</taxon>
        <taxon>Bacteroidota</taxon>
        <taxon>Cytophagia</taxon>
        <taxon>Cytophagales</taxon>
        <taxon>Spirosomataceae</taxon>
        <taxon>Dyadobacter</taxon>
    </lineage>
</organism>
<dbReference type="NCBIfam" id="TIGR01987">
    <property type="entry name" value="HI0074"/>
    <property type="match status" value="1"/>
</dbReference>